<dbReference type="SMART" id="SM00388">
    <property type="entry name" value="HisKA"/>
    <property type="match status" value="1"/>
</dbReference>
<feature type="domain" description="Response regulatory" evidence="8">
    <location>
        <begin position="621"/>
        <end position="737"/>
    </location>
</feature>
<feature type="domain" description="Histidine kinase" evidence="7">
    <location>
        <begin position="384"/>
        <end position="597"/>
    </location>
</feature>
<dbReference type="Proteomes" id="UP000199630">
    <property type="component" value="Unassembled WGS sequence"/>
</dbReference>
<gene>
    <name evidence="9" type="ORF">SAMN04487991_3030</name>
</gene>
<dbReference type="InterPro" id="IPR004358">
    <property type="entry name" value="Sig_transdc_His_kin-like_C"/>
</dbReference>
<dbReference type="InterPro" id="IPR003661">
    <property type="entry name" value="HisK_dim/P_dom"/>
</dbReference>
<dbReference type="InterPro" id="IPR001789">
    <property type="entry name" value="Sig_transdc_resp-reg_receiver"/>
</dbReference>
<dbReference type="SUPFAM" id="SSF55785">
    <property type="entry name" value="PYP-like sensor domain (PAS domain)"/>
    <property type="match status" value="1"/>
</dbReference>
<keyword evidence="4" id="KW-0808">Transferase</keyword>
<dbReference type="PRINTS" id="PR00344">
    <property type="entry name" value="BCTRLSENSOR"/>
</dbReference>
<protein>
    <recommendedName>
        <fullName evidence="2">histidine kinase</fullName>
        <ecNumber evidence="2">2.7.13.3</ecNumber>
    </recommendedName>
</protein>
<dbReference type="SUPFAM" id="SSF55874">
    <property type="entry name" value="ATPase domain of HSP90 chaperone/DNA topoisomerase II/histidine kinase"/>
    <property type="match status" value="1"/>
</dbReference>
<dbReference type="Pfam" id="PF12860">
    <property type="entry name" value="PAS_7"/>
    <property type="match status" value="2"/>
</dbReference>
<dbReference type="CDD" id="cd00082">
    <property type="entry name" value="HisKA"/>
    <property type="match status" value="1"/>
</dbReference>
<dbReference type="PANTHER" id="PTHR43047:SF9">
    <property type="entry name" value="HISTIDINE KINASE"/>
    <property type="match status" value="1"/>
</dbReference>
<organism evidence="9 10">
    <name type="scientific">Celeribacter neptunius</name>
    <dbReference type="NCBI Taxonomy" id="588602"/>
    <lineage>
        <taxon>Bacteria</taxon>
        <taxon>Pseudomonadati</taxon>
        <taxon>Pseudomonadota</taxon>
        <taxon>Alphaproteobacteria</taxon>
        <taxon>Rhodobacterales</taxon>
        <taxon>Roseobacteraceae</taxon>
        <taxon>Celeribacter</taxon>
    </lineage>
</organism>
<dbReference type="InterPro" id="IPR005467">
    <property type="entry name" value="His_kinase_dom"/>
</dbReference>
<evidence type="ECO:0000256" key="6">
    <source>
        <dbReference type="PROSITE-ProRule" id="PRU00169"/>
    </source>
</evidence>
<dbReference type="SMART" id="SM00448">
    <property type="entry name" value="REC"/>
    <property type="match status" value="1"/>
</dbReference>
<keyword evidence="5 9" id="KW-0418">Kinase</keyword>
<comment type="catalytic activity">
    <reaction evidence="1">
        <text>ATP + protein L-histidine = ADP + protein N-phospho-L-histidine.</text>
        <dbReference type="EC" id="2.7.13.3"/>
    </reaction>
</comment>
<reference evidence="10" key="1">
    <citation type="submission" date="2016-10" db="EMBL/GenBank/DDBJ databases">
        <authorList>
            <person name="Varghese N."/>
            <person name="Submissions S."/>
        </authorList>
    </citation>
    <scope>NUCLEOTIDE SEQUENCE [LARGE SCALE GENOMIC DNA]</scope>
    <source>
        <strain evidence="10">DSM 26471</strain>
    </source>
</reference>
<dbReference type="CDD" id="cd00156">
    <property type="entry name" value="REC"/>
    <property type="match status" value="1"/>
</dbReference>
<dbReference type="PANTHER" id="PTHR43047">
    <property type="entry name" value="TWO-COMPONENT HISTIDINE PROTEIN KINASE"/>
    <property type="match status" value="1"/>
</dbReference>
<dbReference type="AlphaFoldDB" id="A0A1I3UDW5"/>
<evidence type="ECO:0000259" key="7">
    <source>
        <dbReference type="PROSITE" id="PS50109"/>
    </source>
</evidence>
<name>A0A1I3UDW5_9RHOB</name>
<evidence type="ECO:0000256" key="1">
    <source>
        <dbReference type="ARBA" id="ARBA00000085"/>
    </source>
</evidence>
<dbReference type="GO" id="GO:0000155">
    <property type="term" value="F:phosphorelay sensor kinase activity"/>
    <property type="evidence" value="ECO:0007669"/>
    <property type="project" value="InterPro"/>
</dbReference>
<dbReference type="InterPro" id="IPR036097">
    <property type="entry name" value="HisK_dim/P_sf"/>
</dbReference>
<dbReference type="Gene3D" id="1.10.287.130">
    <property type="match status" value="1"/>
</dbReference>
<evidence type="ECO:0000313" key="10">
    <source>
        <dbReference type="Proteomes" id="UP000199630"/>
    </source>
</evidence>
<dbReference type="SMART" id="SM00387">
    <property type="entry name" value="HATPase_c"/>
    <property type="match status" value="1"/>
</dbReference>
<dbReference type="PROSITE" id="PS50110">
    <property type="entry name" value="RESPONSE_REGULATORY"/>
    <property type="match status" value="1"/>
</dbReference>
<dbReference type="SUPFAM" id="SSF47384">
    <property type="entry name" value="Homodimeric domain of signal transducing histidine kinase"/>
    <property type="match status" value="1"/>
</dbReference>
<evidence type="ECO:0000256" key="4">
    <source>
        <dbReference type="ARBA" id="ARBA00022679"/>
    </source>
</evidence>
<dbReference type="Pfam" id="PF00072">
    <property type="entry name" value="Response_reg"/>
    <property type="match status" value="1"/>
</dbReference>
<proteinExistence type="predicted"/>
<evidence type="ECO:0000256" key="2">
    <source>
        <dbReference type="ARBA" id="ARBA00012438"/>
    </source>
</evidence>
<evidence type="ECO:0000313" key="9">
    <source>
        <dbReference type="EMBL" id="SFJ81708.1"/>
    </source>
</evidence>
<sequence length="741" mass="81931">MSEIAENLLNPADSPERSREKLLKIVDVLMRQVEHRSNEHGAAYAQFQRAAMLEEQVRQRTADLEYALDLLNVSNGCLADANRELELARRNLANAIETVREGFALFDHNDCLVLFNSRFSTFLPDVRDGLKEGMSFAQYAELAGASPHLDLSDTDTAYAWAARRMERHRDRHVVFNVHVRGDRWIQISEHRTADDGTVILQTDVTDLVLTERETRGRMLDDQAQMIRATLEHISVGVCIFDRERRLAGVNQRLGYLLGLPMSQVQAGTGFEIIYARVQGAWSMSGSMTPEELSTWVFGVPPRAPITFEMGREDGRRLVVSAEDLPDGGFVMSVTDVTAERQAMEELTRTNETLEARVMSRTLDLEDALSKAERANAARSRFVAAASHDLLQPLSAAKLFVASAEDGVESEETRGILSKAQNALASVENILSALLDISKLESGRSALDIMPVPLGPLLAQLRDEYTPAAAAKGLDLRVIGTDQVVESDPTYLRRILQNLISNAIRYTDRGRVLVGARRKGSGRIRIEVWDTGPGIPEIEQQSIFQEFHRLGTSASASVGMGLGLAIVDRACAQLGHPIHLDSRLGRGTVFGIDLPLARAWIAKQPGSFAHAEPVDRPLSGLIVLLVENDADVRRAMTLLLEKWSLMVISAENGEEALDLLEELEVSPDLMLVDYQLGEGMDGIRFIENFRAIHGRVPTRLVTANRSPDVAQAAKLAMIKMLYKPIAPRDLEAFVSAPPSPRD</sequence>
<dbReference type="InterPro" id="IPR035965">
    <property type="entry name" value="PAS-like_dom_sf"/>
</dbReference>
<evidence type="ECO:0000259" key="8">
    <source>
        <dbReference type="PROSITE" id="PS50110"/>
    </source>
</evidence>
<evidence type="ECO:0000256" key="5">
    <source>
        <dbReference type="ARBA" id="ARBA00022777"/>
    </source>
</evidence>
<dbReference type="Gene3D" id="3.40.50.2300">
    <property type="match status" value="1"/>
</dbReference>
<dbReference type="SUPFAM" id="SSF52172">
    <property type="entry name" value="CheY-like"/>
    <property type="match status" value="1"/>
</dbReference>
<dbReference type="FunFam" id="3.30.565.10:FF:000049">
    <property type="entry name" value="Two-component sensor histidine kinase"/>
    <property type="match status" value="1"/>
</dbReference>
<dbReference type="Gene3D" id="3.30.565.10">
    <property type="entry name" value="Histidine kinase-like ATPase, C-terminal domain"/>
    <property type="match status" value="1"/>
</dbReference>
<dbReference type="GO" id="GO:0005886">
    <property type="term" value="C:plasma membrane"/>
    <property type="evidence" value="ECO:0007669"/>
    <property type="project" value="TreeGrafter"/>
</dbReference>
<dbReference type="OrthoDB" id="9764438at2"/>
<dbReference type="InterPro" id="IPR036890">
    <property type="entry name" value="HATPase_C_sf"/>
</dbReference>
<dbReference type="GO" id="GO:0009927">
    <property type="term" value="F:histidine phosphotransfer kinase activity"/>
    <property type="evidence" value="ECO:0007669"/>
    <property type="project" value="TreeGrafter"/>
</dbReference>
<dbReference type="Pfam" id="PF02518">
    <property type="entry name" value="HATPase_c"/>
    <property type="match status" value="1"/>
</dbReference>
<dbReference type="PROSITE" id="PS50109">
    <property type="entry name" value="HIS_KIN"/>
    <property type="match status" value="1"/>
</dbReference>
<keyword evidence="10" id="KW-1185">Reference proteome</keyword>
<feature type="modified residue" description="4-aspartylphosphate" evidence="6">
    <location>
        <position position="672"/>
    </location>
</feature>
<accession>A0A1I3UDW5</accession>
<dbReference type="STRING" id="588602.SAMN04487991_3030"/>
<dbReference type="InterPro" id="IPR011006">
    <property type="entry name" value="CheY-like_superfamily"/>
</dbReference>
<dbReference type="EC" id="2.7.13.3" evidence="2"/>
<dbReference type="RefSeq" id="WP_090061546.1">
    <property type="nucleotide sequence ID" value="NZ_FORH01000006.1"/>
</dbReference>
<dbReference type="Gene3D" id="3.30.450.20">
    <property type="entry name" value="PAS domain"/>
    <property type="match status" value="2"/>
</dbReference>
<evidence type="ECO:0000256" key="3">
    <source>
        <dbReference type="ARBA" id="ARBA00022553"/>
    </source>
</evidence>
<dbReference type="InterPro" id="IPR003594">
    <property type="entry name" value="HATPase_dom"/>
</dbReference>
<dbReference type="EMBL" id="FORH01000006">
    <property type="protein sequence ID" value="SFJ81708.1"/>
    <property type="molecule type" value="Genomic_DNA"/>
</dbReference>
<dbReference type="Pfam" id="PF00512">
    <property type="entry name" value="HisKA"/>
    <property type="match status" value="1"/>
</dbReference>
<keyword evidence="3 6" id="KW-0597">Phosphoprotein</keyword>